<evidence type="ECO:0000313" key="2">
    <source>
        <dbReference type="EMBL" id="BBO85311.1"/>
    </source>
</evidence>
<dbReference type="InterPro" id="IPR005909">
    <property type="entry name" value="RaSEA"/>
</dbReference>
<gene>
    <name evidence="2" type="ORF">DSCO28_58770</name>
</gene>
<dbReference type="EMBL" id="AP021876">
    <property type="protein sequence ID" value="BBO85311.1"/>
    <property type="molecule type" value="Genomic_DNA"/>
</dbReference>
<proteinExistence type="predicted"/>
<dbReference type="InterPro" id="IPR006638">
    <property type="entry name" value="Elp3/MiaA/NifB-like_rSAM"/>
</dbReference>
<dbReference type="GO" id="GO:0051536">
    <property type="term" value="F:iron-sulfur cluster binding"/>
    <property type="evidence" value="ECO:0007669"/>
    <property type="project" value="InterPro"/>
</dbReference>
<organism evidence="2 3">
    <name type="scientific">Desulfosarcina ovata subsp. sediminis</name>
    <dbReference type="NCBI Taxonomy" id="885957"/>
    <lineage>
        <taxon>Bacteria</taxon>
        <taxon>Pseudomonadati</taxon>
        <taxon>Thermodesulfobacteriota</taxon>
        <taxon>Desulfobacteria</taxon>
        <taxon>Desulfobacterales</taxon>
        <taxon>Desulfosarcinaceae</taxon>
        <taxon>Desulfosarcina</taxon>
    </lineage>
</organism>
<name>A0A5K7ZYW0_9BACT</name>
<dbReference type="GO" id="GO:0003824">
    <property type="term" value="F:catalytic activity"/>
    <property type="evidence" value="ECO:0007669"/>
    <property type="project" value="InterPro"/>
</dbReference>
<reference evidence="2 3" key="1">
    <citation type="submission" date="2019-11" db="EMBL/GenBank/DDBJ databases">
        <title>Comparative genomics of hydrocarbon-degrading Desulfosarcina strains.</title>
        <authorList>
            <person name="Watanabe M."/>
            <person name="Kojima H."/>
            <person name="Fukui M."/>
        </authorList>
    </citation>
    <scope>NUCLEOTIDE SEQUENCE [LARGE SCALE GENOMIC DNA]</scope>
    <source>
        <strain evidence="2 3">28bB2T</strain>
    </source>
</reference>
<accession>A0A5K7ZYW0</accession>
<protein>
    <submittedName>
        <fullName evidence="2">TIGR01210 family radical SAM protein</fullName>
    </submittedName>
</protein>
<dbReference type="Proteomes" id="UP000425960">
    <property type="component" value="Chromosome"/>
</dbReference>
<dbReference type="RefSeq" id="WP_155324959.1">
    <property type="nucleotide sequence ID" value="NZ_AP021876.1"/>
</dbReference>
<sequence>MRESNAVKRQIVYGNTKAGKTYDFNQDHDPSQIAQMWFQNSPEGLVLFVVFYTQACRWSRCLGCNLPSKVSQEHVDYKSLIQQVDNLFADPEVQKHLKDVKKVIISNNGSVLDEDTFSSTALMYLVARLNQFMPNLAMVCMESRPEYVEVAELEFISRALAEGDTPTGLEIAIGFEAFDDHIRNDVFDKGLTLKAFESLAEKLAKYNFSLKCYFMQKPVPGISDDEAVTDIHKAIDYLSRVSARLGTTINIHLNPTYVATGTALATAFTAGDYLPPRLEDVARAAVAGRGKPLSIFIGLSDEGLAVPGGSFLRPENQWMVDPMEEFNRTQNFDILETITRPPGR</sequence>
<dbReference type="KEGG" id="dov:DSCO28_58770"/>
<dbReference type="SMART" id="SM00729">
    <property type="entry name" value="Elp3"/>
    <property type="match status" value="1"/>
</dbReference>
<dbReference type="PIRSF" id="PIRSF004954">
    <property type="entry name" value="Radical_SAM"/>
    <property type="match status" value="1"/>
</dbReference>
<feature type="domain" description="Elp3/MiaA/NifB-like radical SAM core" evidence="1">
    <location>
        <begin position="46"/>
        <end position="287"/>
    </location>
</feature>
<dbReference type="AlphaFoldDB" id="A0A5K7ZYW0"/>
<evidence type="ECO:0000259" key="1">
    <source>
        <dbReference type="SMART" id="SM00729"/>
    </source>
</evidence>
<evidence type="ECO:0000313" key="3">
    <source>
        <dbReference type="Proteomes" id="UP000425960"/>
    </source>
</evidence>